<dbReference type="EMBL" id="BONY01000026">
    <property type="protein sequence ID" value="GIH06366.1"/>
    <property type="molecule type" value="Genomic_DNA"/>
</dbReference>
<dbReference type="Proteomes" id="UP000612899">
    <property type="component" value="Unassembled WGS sequence"/>
</dbReference>
<keyword evidence="1" id="KW-0812">Transmembrane</keyword>
<feature type="transmembrane region" description="Helical" evidence="1">
    <location>
        <begin position="200"/>
        <end position="223"/>
    </location>
</feature>
<dbReference type="RefSeq" id="WP_203910176.1">
    <property type="nucleotide sequence ID" value="NZ_BONY01000026.1"/>
</dbReference>
<feature type="signal peptide" evidence="2">
    <location>
        <begin position="1"/>
        <end position="23"/>
    </location>
</feature>
<comment type="caution">
    <text evidence="3">The sequence shown here is derived from an EMBL/GenBank/DDBJ whole genome shotgun (WGS) entry which is preliminary data.</text>
</comment>
<accession>A0A8J3QB64</accession>
<gene>
    <name evidence="3" type="ORF">Rhe02_44330</name>
</gene>
<organism evidence="3 4">
    <name type="scientific">Rhizocola hellebori</name>
    <dbReference type="NCBI Taxonomy" id="1392758"/>
    <lineage>
        <taxon>Bacteria</taxon>
        <taxon>Bacillati</taxon>
        <taxon>Actinomycetota</taxon>
        <taxon>Actinomycetes</taxon>
        <taxon>Micromonosporales</taxon>
        <taxon>Micromonosporaceae</taxon>
        <taxon>Rhizocola</taxon>
    </lineage>
</organism>
<keyword evidence="2" id="KW-0732">Signal</keyword>
<feature type="transmembrane region" description="Helical" evidence="1">
    <location>
        <begin position="335"/>
        <end position="356"/>
    </location>
</feature>
<feature type="transmembrane region" description="Helical" evidence="1">
    <location>
        <begin position="305"/>
        <end position="323"/>
    </location>
</feature>
<keyword evidence="4" id="KW-1185">Reference proteome</keyword>
<evidence type="ECO:0000256" key="1">
    <source>
        <dbReference type="SAM" id="Phobius"/>
    </source>
</evidence>
<name>A0A8J3QB64_9ACTN</name>
<evidence type="ECO:0000313" key="3">
    <source>
        <dbReference type="EMBL" id="GIH06366.1"/>
    </source>
</evidence>
<feature type="transmembrane region" description="Helical" evidence="1">
    <location>
        <begin position="171"/>
        <end position="188"/>
    </location>
</feature>
<dbReference type="AlphaFoldDB" id="A0A8J3QB64"/>
<feature type="transmembrane region" description="Helical" evidence="1">
    <location>
        <begin position="102"/>
        <end position="121"/>
    </location>
</feature>
<sequence>MAVGLVALFAAYLRIASAMGVNADGASNALQAWDMWHGNPLLTGWTVTDVPFYTNELLLFVAAELVVGFHAGVVNVVAALVFTLLVFMVGVVAKGRATGAEAGWRVGLAVAVVGVPVLGLASSVQLTSPDHTGTAIPLLLTWLVLERAATKRWMPWAVLALLAFGQVSDPLAMYIGALPLMLVSIWRLRRGRSGRRGTDARLLIAGFGSIVLAQLVLLGIRLAGGFGAHAPPVRLAELSRLPEHLWIAAQALAGNFGAFFADRGGAPGAAMAVVHSVGLVLAMWTVGLVLSQALRRKGTEPGDRLGELLAVGVLVNLGAYVVSTLPGDLGTARQIVAVVPFSAVLVGRAWGARLAAAKARLAFAGRRSSPRGVGHLDDARPGLLRSGFGRFAAGQALAAVLMVALAGELAIQATTPARAPESQDVAQWLDAQGMSYGLGSYWQANNVTLITSGRVHVIPTTGNPISGYRWESRVQWYDPALHDARFLVLDKAHPGMGAEATAIAQFGRPVARHEFSRALVLVYDHNLLVGLPAYCIPGNAPSMAQCPPHKIPLVP</sequence>
<feature type="transmembrane region" description="Helical" evidence="1">
    <location>
        <begin position="57"/>
        <end position="90"/>
    </location>
</feature>
<feature type="transmembrane region" description="Helical" evidence="1">
    <location>
        <begin position="269"/>
        <end position="293"/>
    </location>
</feature>
<reference evidence="3" key="1">
    <citation type="submission" date="2021-01" db="EMBL/GenBank/DDBJ databases">
        <title>Whole genome shotgun sequence of Rhizocola hellebori NBRC 109834.</title>
        <authorList>
            <person name="Komaki H."/>
            <person name="Tamura T."/>
        </authorList>
    </citation>
    <scope>NUCLEOTIDE SEQUENCE</scope>
    <source>
        <strain evidence="3">NBRC 109834</strain>
    </source>
</reference>
<keyword evidence="1" id="KW-0472">Membrane</keyword>
<feature type="chain" id="PRO_5038570433" description="Glycosyltransferase RgtA/B/C/D-like domain-containing protein" evidence="2">
    <location>
        <begin position="24"/>
        <end position="555"/>
    </location>
</feature>
<keyword evidence="1" id="KW-1133">Transmembrane helix</keyword>
<protein>
    <recommendedName>
        <fullName evidence="5">Glycosyltransferase RgtA/B/C/D-like domain-containing protein</fullName>
    </recommendedName>
</protein>
<evidence type="ECO:0000313" key="4">
    <source>
        <dbReference type="Proteomes" id="UP000612899"/>
    </source>
</evidence>
<proteinExistence type="predicted"/>
<evidence type="ECO:0000256" key="2">
    <source>
        <dbReference type="SAM" id="SignalP"/>
    </source>
</evidence>
<evidence type="ECO:0008006" key="5">
    <source>
        <dbReference type="Google" id="ProtNLM"/>
    </source>
</evidence>